<dbReference type="AlphaFoldDB" id="A0A5N4CPL9"/>
<comment type="caution">
    <text evidence="1">The sequence shown here is derived from an EMBL/GenBank/DDBJ whole genome shotgun (WGS) entry which is preliminary data.</text>
</comment>
<dbReference type="STRING" id="9838.ENSCDRP00005019668"/>
<dbReference type="Proteomes" id="UP000299084">
    <property type="component" value="Unassembled WGS sequence"/>
</dbReference>
<reference evidence="1 2" key="1">
    <citation type="journal article" date="2019" name="Mol. Ecol. Resour.">
        <title>Improving Illumina assemblies with Hi-C and long reads: an example with the North African dromedary.</title>
        <authorList>
            <person name="Elbers J.P."/>
            <person name="Rogers M.F."/>
            <person name="Perelman P.L."/>
            <person name="Proskuryakova A.A."/>
            <person name="Serdyukova N.A."/>
            <person name="Johnson W.E."/>
            <person name="Horin P."/>
            <person name="Corander J."/>
            <person name="Murphy D."/>
            <person name="Burger P.A."/>
        </authorList>
    </citation>
    <scope>NUCLEOTIDE SEQUENCE [LARGE SCALE GENOMIC DNA]</scope>
    <source>
        <strain evidence="1">Drom800</strain>
        <tissue evidence="1">Blood</tissue>
    </source>
</reference>
<name>A0A5N4CPL9_CAMDR</name>
<proteinExistence type="predicted"/>
<accession>A0A5N4CPL9</accession>
<keyword evidence="2" id="KW-1185">Reference proteome</keyword>
<protein>
    <submittedName>
        <fullName evidence="1">Sodium/hydrogen exchanger 11</fullName>
    </submittedName>
</protein>
<dbReference type="EMBL" id="JWIN03000021">
    <property type="protein sequence ID" value="KAB1260837.1"/>
    <property type="molecule type" value="Genomic_DNA"/>
</dbReference>
<gene>
    <name evidence="1" type="ORF">Cadr_000024369</name>
</gene>
<evidence type="ECO:0000313" key="2">
    <source>
        <dbReference type="Proteomes" id="UP000299084"/>
    </source>
</evidence>
<evidence type="ECO:0000313" key="1">
    <source>
        <dbReference type="EMBL" id="KAB1260837.1"/>
    </source>
</evidence>
<sequence>MTIDNVTMKFVIIVYGSVIDTKTEAPYLAPCILPKTCEQVQGTSDLSKLLVILASKPVKNSNSKVMGETITGREKMSRDMVPSYNLNIIILSDECGWKIVLLAQLFGKRRRHKVPVNVGRHSHSGSLALPELLNADSYP</sequence>
<organism evidence="1 2">
    <name type="scientific">Camelus dromedarius</name>
    <name type="common">Dromedary</name>
    <name type="synonym">Arabian camel</name>
    <dbReference type="NCBI Taxonomy" id="9838"/>
    <lineage>
        <taxon>Eukaryota</taxon>
        <taxon>Metazoa</taxon>
        <taxon>Chordata</taxon>
        <taxon>Craniata</taxon>
        <taxon>Vertebrata</taxon>
        <taxon>Euteleostomi</taxon>
        <taxon>Mammalia</taxon>
        <taxon>Eutheria</taxon>
        <taxon>Laurasiatheria</taxon>
        <taxon>Artiodactyla</taxon>
        <taxon>Tylopoda</taxon>
        <taxon>Camelidae</taxon>
        <taxon>Camelus</taxon>
    </lineage>
</organism>